<organism evidence="2 3">
    <name type="scientific">SAR86 cluster bacterium</name>
    <dbReference type="NCBI Taxonomy" id="2030880"/>
    <lineage>
        <taxon>Bacteria</taxon>
        <taxon>Pseudomonadati</taxon>
        <taxon>Pseudomonadota</taxon>
        <taxon>Gammaproteobacteria</taxon>
        <taxon>SAR86 cluster</taxon>
    </lineage>
</organism>
<protein>
    <submittedName>
        <fullName evidence="2">Uncharacterized protein</fullName>
    </submittedName>
</protein>
<gene>
    <name evidence="2" type="ORF">M9B40_05375</name>
</gene>
<evidence type="ECO:0000313" key="2">
    <source>
        <dbReference type="EMBL" id="URQ63156.1"/>
    </source>
</evidence>
<keyword evidence="1" id="KW-0812">Transmembrane</keyword>
<keyword evidence="3" id="KW-1185">Reference proteome</keyword>
<feature type="transmembrane region" description="Helical" evidence="1">
    <location>
        <begin position="12"/>
        <end position="30"/>
    </location>
</feature>
<name>A0A9Q8TYH7_9GAMM</name>
<accession>A0A9Q8TYH7</accession>
<keyword evidence="1" id="KW-1133">Transmembrane helix</keyword>
<proteinExistence type="predicted"/>
<dbReference type="EMBL" id="CP097966">
    <property type="protein sequence ID" value="URQ63156.1"/>
    <property type="molecule type" value="Genomic_DNA"/>
</dbReference>
<reference evidence="2" key="1">
    <citation type="submission" date="2022-05" db="EMBL/GenBank/DDBJ databases">
        <title>Single-amplified genomics reveal most streamlined microbe among free-living bacteria.</title>
        <authorList>
            <person name="Roda-Garcia J."/>
            <person name="Haro-Moreno J.M."/>
            <person name="Rodriguez-Valera F."/>
            <person name="Almagro-Moreno S."/>
            <person name="Lopez-Perez M."/>
        </authorList>
    </citation>
    <scope>NUCLEOTIDE SEQUENCE</scope>
    <source>
        <strain evidence="2">TMED112-D2-2</strain>
    </source>
</reference>
<sequence length="78" mass="8747">MTSNFTKLRKISGWALIIISVILTFISIFVATTGELLKGGGIYVASQVTWYPGIALLGPEIIQKSKDVWKNFIKRFKK</sequence>
<dbReference type="AlphaFoldDB" id="A0A9Q8TYH7"/>
<feature type="transmembrane region" description="Helical" evidence="1">
    <location>
        <begin position="42"/>
        <end position="62"/>
    </location>
</feature>
<keyword evidence="1" id="KW-0472">Membrane</keyword>
<evidence type="ECO:0000256" key="1">
    <source>
        <dbReference type="SAM" id="Phobius"/>
    </source>
</evidence>
<evidence type="ECO:0000313" key="3">
    <source>
        <dbReference type="Proteomes" id="UP001056381"/>
    </source>
</evidence>
<dbReference type="Proteomes" id="UP001056381">
    <property type="component" value="Chromosome"/>
</dbReference>